<protein>
    <submittedName>
        <fullName evidence="1">Uncharacterized protein</fullName>
    </submittedName>
</protein>
<dbReference type="AlphaFoldDB" id="A0AAV3RYA0"/>
<name>A0AAV3RYA0_LITER</name>
<gene>
    <name evidence="1" type="ORF">LIER_33490</name>
</gene>
<dbReference type="EMBL" id="BAABME010013466">
    <property type="protein sequence ID" value="GAA0186202.1"/>
    <property type="molecule type" value="Genomic_DNA"/>
</dbReference>
<sequence>MVLLDDGSIRSTLHDHENVLECYPTRDLDTLKDNKDFAPTYFVKALYTGLLLINFADNDFIVIVTNGFFTQVGHRISAYITQMQDWKDLEDRLELLGNKVF</sequence>
<comment type="caution">
    <text evidence="1">The sequence shown here is derived from an EMBL/GenBank/DDBJ whole genome shotgun (WGS) entry which is preliminary data.</text>
</comment>
<evidence type="ECO:0000313" key="2">
    <source>
        <dbReference type="Proteomes" id="UP001454036"/>
    </source>
</evidence>
<accession>A0AAV3RYA0</accession>
<evidence type="ECO:0000313" key="1">
    <source>
        <dbReference type="EMBL" id="GAA0186202.1"/>
    </source>
</evidence>
<reference evidence="1 2" key="1">
    <citation type="submission" date="2024-01" db="EMBL/GenBank/DDBJ databases">
        <title>The complete chloroplast genome sequence of Lithospermum erythrorhizon: insights into the phylogenetic relationship among Boraginaceae species and the maternal lineages of purple gromwells.</title>
        <authorList>
            <person name="Okada T."/>
            <person name="Watanabe K."/>
        </authorList>
    </citation>
    <scope>NUCLEOTIDE SEQUENCE [LARGE SCALE GENOMIC DNA]</scope>
</reference>
<organism evidence="1 2">
    <name type="scientific">Lithospermum erythrorhizon</name>
    <name type="common">Purple gromwell</name>
    <name type="synonym">Lithospermum officinale var. erythrorhizon</name>
    <dbReference type="NCBI Taxonomy" id="34254"/>
    <lineage>
        <taxon>Eukaryota</taxon>
        <taxon>Viridiplantae</taxon>
        <taxon>Streptophyta</taxon>
        <taxon>Embryophyta</taxon>
        <taxon>Tracheophyta</taxon>
        <taxon>Spermatophyta</taxon>
        <taxon>Magnoliopsida</taxon>
        <taxon>eudicotyledons</taxon>
        <taxon>Gunneridae</taxon>
        <taxon>Pentapetalae</taxon>
        <taxon>asterids</taxon>
        <taxon>lamiids</taxon>
        <taxon>Boraginales</taxon>
        <taxon>Boraginaceae</taxon>
        <taxon>Boraginoideae</taxon>
        <taxon>Lithospermeae</taxon>
        <taxon>Lithospermum</taxon>
    </lineage>
</organism>
<proteinExistence type="predicted"/>
<keyword evidence="2" id="KW-1185">Reference proteome</keyword>
<dbReference type="Proteomes" id="UP001454036">
    <property type="component" value="Unassembled WGS sequence"/>
</dbReference>